<reference evidence="1" key="1">
    <citation type="journal article" date="2020" name="Virus Evol.">
        <title>Analysis of the virome associated to grapevine downy mildew lesions reveals new mycovirus lineages.</title>
        <authorList>
            <person name="Chiapello M."/>
            <person name="Rodriguez-Romero J."/>
            <person name="Ayllon M.A."/>
            <person name="Turina M."/>
        </authorList>
    </citation>
    <scope>NUCLEOTIDE SEQUENCE</scope>
    <source>
        <strain evidence="1">DMG-E_DN28110</strain>
    </source>
</reference>
<proteinExistence type="predicted"/>
<protein>
    <submittedName>
        <fullName evidence="1">Putative coat protein</fullName>
    </submittedName>
</protein>
<evidence type="ECO:0000313" key="1">
    <source>
        <dbReference type="EMBL" id="QGY72635.1"/>
    </source>
</evidence>
<sequence length="714" mass="78961">MNSSTTEDFKGGMSGDSAVEVSSTASFGELVSSYSSFINLDDASSKKFFDGRIGVALRSLFNESFYISLCNSVHGVRTGPIGQHSRRIWSDRSMGEQRDDYELSSAMVPAGRAAKAAFPYMYYLGKWDNTRLGEYGLKAQASIDAERQTFDAGFQRATRRDIGQIHVTAYGLVAKRSQNFLAYTLELYCTAYIGRAVQRNLLSRNCGTHLTELGAAANDVADDWLRVDPGHAVPGGADRSRIRIITAEMYTEEYWMNLLNVAPPERVWVSRASGVRPVFSAIAMLWVASLDEVGILGDGDTGYLVLPRVADRELTNIFQTVGLHYVRGGHFNAARIMHWVKYHWSIDIVRDFDVFTEGDNQRLVQMVAYERFRYQTGADAWGRLNQFDSVAGRVSIPLANQAVRVCGALGILESVEGMSQPLHWVEVETQAWERGVVMGATGDIVMQRVCGHWANLGHMQGRFLLQEALSHFVNAFVHGMGANGVVYHSGVTVEIPVVDQNDVRAPVGYRRTWPVAVTSNQRGLDRRDDDGIAENVVLAPRADEYGYLHEVLGANNMGTQRGAPTASPHVWLVMTRAEWVPAVPDFCGTFVAVPDVTFRLNARTSAGGEVLMSEPSAYLESAFSRGVIRGDLFIELKNRPTVGARQSLRVQRSWGGGRYATFVWWSAEVGRTIGYGLSTHNAPIKQLEFVRDFSFYGGGSTPSPANTLVEQECF</sequence>
<name>A0A6B9HEF8_9VIRU</name>
<keyword evidence="1" id="KW-0946">Virion</keyword>
<organism evidence="1">
    <name type="scientific">Plasmopara viticola lesion associated totivirus-like 1</name>
    <dbReference type="NCBI Taxonomy" id="2689136"/>
    <lineage>
        <taxon>Viruses</taxon>
        <taxon>Riboviria</taxon>
        <taxon>Orthornavirae</taxon>
        <taxon>Duplornaviricota</taxon>
        <taxon>Chrymotiviricetes</taxon>
        <taxon>Ghabrivirales</taxon>
        <taxon>Betatotivirineae</taxon>
        <taxon>Ootiviridae</taxon>
        <taxon>Ootivirus</taxon>
        <taxon>Ootivirus shi</taxon>
    </lineage>
</organism>
<keyword evidence="1" id="KW-0167">Capsid protein</keyword>
<dbReference type="EMBL" id="MN545914">
    <property type="protein sequence ID" value="QGY72635.1"/>
    <property type="molecule type" value="Genomic_RNA"/>
</dbReference>
<dbReference type="GO" id="GO:0019028">
    <property type="term" value="C:viral capsid"/>
    <property type="evidence" value="ECO:0007669"/>
    <property type="project" value="UniProtKB-KW"/>
</dbReference>
<accession>A0A6B9HEF8</accession>